<evidence type="ECO:0000313" key="1">
    <source>
        <dbReference type="EMBL" id="KAF9643962.1"/>
    </source>
</evidence>
<organism evidence="1 2">
    <name type="scientific">Thelephora ganbajun</name>
    <name type="common">Ganba fungus</name>
    <dbReference type="NCBI Taxonomy" id="370292"/>
    <lineage>
        <taxon>Eukaryota</taxon>
        <taxon>Fungi</taxon>
        <taxon>Dikarya</taxon>
        <taxon>Basidiomycota</taxon>
        <taxon>Agaricomycotina</taxon>
        <taxon>Agaricomycetes</taxon>
        <taxon>Thelephorales</taxon>
        <taxon>Thelephoraceae</taxon>
        <taxon>Thelephora</taxon>
    </lineage>
</organism>
<evidence type="ECO:0000313" key="2">
    <source>
        <dbReference type="Proteomes" id="UP000886501"/>
    </source>
</evidence>
<sequence>MNRLFGKKSKKSPNPSSKRISLGVSPNVAAGPLRSREELDIGPGGEQTHFYRDLAVDWPDSMVALGGRGSRSSRIIFQDKNGEDKELPAPEVSTSCVVVSGTEHRSDPTRKSAIDAGEEEGGGRLAETSKVSERDDKNTTLRAATILSDVPKEVAHQSGPLGPLKAVLKTIATVHADHQETIGIGNKIGVPLSRVVALEERFNLRPDDVEELRRRDKLICKFGLIEGQLRSLSERTKSGQLAEHAQHNEGVYELLEDLREITSDYQMVQQMAIHGEGRKSMEAEYRHGDRKGCLKGTRGAVLDSIEVWARDFDKPPVYWLNGLAGTGKSTIAQTIAERIFADGQLGASFFCSRDFEDRRNLKFIFPTIAVQLARNYAEFRSIFVPPVEPDPGIAYESLYNQMDKLIFRPLKKSNISTVIVIDALDECKDKEPASAILSVLSQFVSYIPRVKFVITGRPEPRIREGFHLPLLAKETDVFVLHEIELDQTSAHSLLVLQEDIDHPVRPFHKSFPDFIIDPTRCVNQRFHISPPSHHWELLAGCLELMNQMLEKNMCHLPDAVANCEVGDLHGRSERHLDPALRYACKSWHKHLTDEHIVRTPAITFALRRFLEKKFLFWLEVLSVLDATREAADALDVTAKLLEASPTLDLVNDCFRFVMGFFEAISTSSAHIYHSALPLCPRQSMKFLDAVTLERITTLDFPLDKLRRTQQLAFSPNARLLTRFGATPEKIISWDLQTGGLVSAITQEQPESLMDYRSATYSARGTMVAVLLRSEITFGTISIYNVRFGTHTHSHSVDEWALGDIWTHGECLRFATMKSRFITTWEVGFTSPHAPTRVESLPIPDHFDPSREYRFHSTSSRLAFTTEESVCVWDARDSKFLLKSTDARRNSVMSMLFYGRFFACGIGGLGIYLWKESAAGYTLHRRLMFDIGHLELLISPNGESIITFTVTWMRGRTITVVDLKSGIPRLTIDADMEVHGLGVAGYAIVVVGERKFVTWSLPAGNDVPNSKADAGDSVLTRTFNRPLFPTYTPRPTTSVSSDLRRVAMMEWGK</sequence>
<comment type="caution">
    <text evidence="1">The sequence shown here is derived from an EMBL/GenBank/DDBJ whole genome shotgun (WGS) entry which is preliminary data.</text>
</comment>
<protein>
    <submittedName>
        <fullName evidence="1">Uncharacterized protein</fullName>
    </submittedName>
</protein>
<name>A0ACB6Z327_THEGA</name>
<reference evidence="1" key="1">
    <citation type="submission" date="2019-10" db="EMBL/GenBank/DDBJ databases">
        <authorList>
            <consortium name="DOE Joint Genome Institute"/>
            <person name="Kuo A."/>
            <person name="Miyauchi S."/>
            <person name="Kiss E."/>
            <person name="Drula E."/>
            <person name="Kohler A."/>
            <person name="Sanchez-Garcia M."/>
            <person name="Andreopoulos B."/>
            <person name="Barry K.W."/>
            <person name="Bonito G."/>
            <person name="Buee M."/>
            <person name="Carver A."/>
            <person name="Chen C."/>
            <person name="Cichocki N."/>
            <person name="Clum A."/>
            <person name="Culley D."/>
            <person name="Crous P.W."/>
            <person name="Fauchery L."/>
            <person name="Girlanda M."/>
            <person name="Hayes R."/>
            <person name="Keri Z."/>
            <person name="Labutti K."/>
            <person name="Lipzen A."/>
            <person name="Lombard V."/>
            <person name="Magnuson J."/>
            <person name="Maillard F."/>
            <person name="Morin E."/>
            <person name="Murat C."/>
            <person name="Nolan M."/>
            <person name="Ohm R."/>
            <person name="Pangilinan J."/>
            <person name="Pereira M."/>
            <person name="Perotto S."/>
            <person name="Peter M."/>
            <person name="Riley R."/>
            <person name="Sitrit Y."/>
            <person name="Stielow B."/>
            <person name="Szollosi G."/>
            <person name="Zifcakova L."/>
            <person name="Stursova M."/>
            <person name="Spatafora J.W."/>
            <person name="Tedersoo L."/>
            <person name="Vaario L.-M."/>
            <person name="Yamada A."/>
            <person name="Yan M."/>
            <person name="Wang P."/>
            <person name="Xu J."/>
            <person name="Bruns T."/>
            <person name="Baldrian P."/>
            <person name="Vilgalys R."/>
            <person name="Henrissat B."/>
            <person name="Grigoriev I.V."/>
            <person name="Hibbett D."/>
            <person name="Nagy L.G."/>
            <person name="Martin F.M."/>
        </authorList>
    </citation>
    <scope>NUCLEOTIDE SEQUENCE</scope>
    <source>
        <strain evidence="1">P2</strain>
    </source>
</reference>
<feature type="non-terminal residue" evidence="1">
    <location>
        <position position="1052"/>
    </location>
</feature>
<dbReference type="EMBL" id="MU118172">
    <property type="protein sequence ID" value="KAF9643962.1"/>
    <property type="molecule type" value="Genomic_DNA"/>
</dbReference>
<accession>A0ACB6Z327</accession>
<dbReference type="Proteomes" id="UP000886501">
    <property type="component" value="Unassembled WGS sequence"/>
</dbReference>
<keyword evidence="2" id="KW-1185">Reference proteome</keyword>
<proteinExistence type="predicted"/>
<reference evidence="1" key="2">
    <citation type="journal article" date="2020" name="Nat. Commun.">
        <title>Large-scale genome sequencing of mycorrhizal fungi provides insights into the early evolution of symbiotic traits.</title>
        <authorList>
            <person name="Miyauchi S."/>
            <person name="Kiss E."/>
            <person name="Kuo A."/>
            <person name="Drula E."/>
            <person name="Kohler A."/>
            <person name="Sanchez-Garcia M."/>
            <person name="Morin E."/>
            <person name="Andreopoulos B."/>
            <person name="Barry K.W."/>
            <person name="Bonito G."/>
            <person name="Buee M."/>
            <person name="Carver A."/>
            <person name="Chen C."/>
            <person name="Cichocki N."/>
            <person name="Clum A."/>
            <person name="Culley D."/>
            <person name="Crous P.W."/>
            <person name="Fauchery L."/>
            <person name="Girlanda M."/>
            <person name="Hayes R.D."/>
            <person name="Keri Z."/>
            <person name="LaButti K."/>
            <person name="Lipzen A."/>
            <person name="Lombard V."/>
            <person name="Magnuson J."/>
            <person name="Maillard F."/>
            <person name="Murat C."/>
            <person name="Nolan M."/>
            <person name="Ohm R.A."/>
            <person name="Pangilinan J."/>
            <person name="Pereira M.F."/>
            <person name="Perotto S."/>
            <person name="Peter M."/>
            <person name="Pfister S."/>
            <person name="Riley R."/>
            <person name="Sitrit Y."/>
            <person name="Stielow J.B."/>
            <person name="Szollosi G."/>
            <person name="Zifcakova L."/>
            <person name="Stursova M."/>
            <person name="Spatafora J.W."/>
            <person name="Tedersoo L."/>
            <person name="Vaario L.M."/>
            <person name="Yamada A."/>
            <person name="Yan M."/>
            <person name="Wang P."/>
            <person name="Xu J."/>
            <person name="Bruns T."/>
            <person name="Baldrian P."/>
            <person name="Vilgalys R."/>
            <person name="Dunand C."/>
            <person name="Henrissat B."/>
            <person name="Grigoriev I.V."/>
            <person name="Hibbett D."/>
            <person name="Nagy L.G."/>
            <person name="Martin F.M."/>
        </authorList>
    </citation>
    <scope>NUCLEOTIDE SEQUENCE</scope>
    <source>
        <strain evidence="1">P2</strain>
    </source>
</reference>
<gene>
    <name evidence="1" type="ORF">BDM02DRAFT_3263813</name>
</gene>